<dbReference type="EMBL" id="CU928168">
    <property type="protein sequence ID" value="CAR22893.1"/>
    <property type="molecule type" value="Genomic_DNA"/>
</dbReference>
<keyword evidence="1" id="KW-0472">Membrane</keyword>
<evidence type="ECO:0000313" key="2">
    <source>
        <dbReference type="EMBL" id="CAR22893.1"/>
    </source>
</evidence>
<proteinExistence type="predicted"/>
<accession>C5DFD8</accession>
<dbReference type="RefSeq" id="XP_002553331.1">
    <property type="nucleotide sequence ID" value="XM_002553285.1"/>
</dbReference>
<keyword evidence="1" id="KW-0812">Transmembrane</keyword>
<dbReference type="InParanoid" id="C5DFD8"/>
<name>C5DFD8_LACTC</name>
<keyword evidence="1" id="KW-1133">Transmembrane helix</keyword>
<dbReference type="OMA" id="YTGTQFF"/>
<reference evidence="2 3" key="1">
    <citation type="journal article" date="2009" name="Genome Res.">
        <title>Comparative genomics of protoploid Saccharomycetaceae.</title>
        <authorList>
            <consortium name="The Genolevures Consortium"/>
            <person name="Souciet J.-L."/>
            <person name="Dujon B."/>
            <person name="Gaillardin C."/>
            <person name="Johnston M."/>
            <person name="Baret P.V."/>
            <person name="Cliften P."/>
            <person name="Sherman D.J."/>
            <person name="Weissenbach J."/>
            <person name="Westhof E."/>
            <person name="Wincker P."/>
            <person name="Jubin C."/>
            <person name="Poulain J."/>
            <person name="Barbe V."/>
            <person name="Segurens B."/>
            <person name="Artiguenave F."/>
            <person name="Anthouard V."/>
            <person name="Vacherie B."/>
            <person name="Val M.-E."/>
            <person name="Fulton R.S."/>
            <person name="Minx P."/>
            <person name="Wilson R."/>
            <person name="Durrens P."/>
            <person name="Jean G."/>
            <person name="Marck C."/>
            <person name="Martin T."/>
            <person name="Nikolski M."/>
            <person name="Rolland T."/>
            <person name="Seret M.-L."/>
            <person name="Casaregola S."/>
            <person name="Despons L."/>
            <person name="Fairhead C."/>
            <person name="Fischer G."/>
            <person name="Lafontaine I."/>
            <person name="Leh V."/>
            <person name="Lemaire M."/>
            <person name="de Montigny J."/>
            <person name="Neuveglise C."/>
            <person name="Thierry A."/>
            <person name="Blanc-Lenfle I."/>
            <person name="Bleykasten C."/>
            <person name="Diffels J."/>
            <person name="Fritsch E."/>
            <person name="Frangeul L."/>
            <person name="Goeffon A."/>
            <person name="Jauniaux N."/>
            <person name="Kachouri-Lafond R."/>
            <person name="Payen C."/>
            <person name="Potier S."/>
            <person name="Pribylova L."/>
            <person name="Ozanne C."/>
            <person name="Richard G.-F."/>
            <person name="Sacerdot C."/>
            <person name="Straub M.-L."/>
            <person name="Talla E."/>
        </authorList>
    </citation>
    <scope>NUCLEOTIDE SEQUENCE [LARGE SCALE GENOMIC DNA]</scope>
    <source>
        <strain evidence="3">ATCC 56472 / CBS 6340 / NRRL Y-8284</strain>
    </source>
</reference>
<evidence type="ECO:0000256" key="1">
    <source>
        <dbReference type="SAM" id="Phobius"/>
    </source>
</evidence>
<dbReference type="GeneID" id="8295575"/>
<protein>
    <submittedName>
        <fullName evidence="2">KLTH0D14300p</fullName>
    </submittedName>
</protein>
<dbReference type="AlphaFoldDB" id="C5DFD8"/>
<dbReference type="KEGG" id="lth:KLTH0D14300g"/>
<sequence>MPRIKAFDVIAFSLVTFVGIYTGTQFFEPIIIERLKKDNNLRSDIDVPQYDEEGNPLSPKSMLDLRKELEKVQESQKAEQADSK</sequence>
<evidence type="ECO:0000313" key="3">
    <source>
        <dbReference type="Proteomes" id="UP000002036"/>
    </source>
</evidence>
<dbReference type="HOGENOM" id="CLU_181694_0_0_1"/>
<dbReference type="Proteomes" id="UP000002036">
    <property type="component" value="Chromosome D"/>
</dbReference>
<keyword evidence="3" id="KW-1185">Reference proteome</keyword>
<feature type="transmembrane region" description="Helical" evidence="1">
    <location>
        <begin position="6"/>
        <end position="27"/>
    </location>
</feature>
<dbReference type="eggNOG" id="ENOG502S9HI">
    <property type="taxonomic scope" value="Eukaryota"/>
</dbReference>
<dbReference type="OrthoDB" id="4080273at2759"/>
<organism evidence="2 3">
    <name type="scientific">Lachancea thermotolerans (strain ATCC 56472 / CBS 6340 / NRRL Y-8284)</name>
    <name type="common">Yeast</name>
    <name type="synonym">Kluyveromyces thermotolerans</name>
    <dbReference type="NCBI Taxonomy" id="559295"/>
    <lineage>
        <taxon>Eukaryota</taxon>
        <taxon>Fungi</taxon>
        <taxon>Dikarya</taxon>
        <taxon>Ascomycota</taxon>
        <taxon>Saccharomycotina</taxon>
        <taxon>Saccharomycetes</taxon>
        <taxon>Saccharomycetales</taxon>
        <taxon>Saccharomycetaceae</taxon>
        <taxon>Lachancea</taxon>
    </lineage>
</organism>
<gene>
    <name evidence="2" type="ordered locus">KLTH0D14300g</name>
</gene>